<keyword evidence="2" id="KW-0479">Metal-binding</keyword>
<dbReference type="CDD" id="cd16454">
    <property type="entry name" value="RING-H2_PA-TM-RING"/>
    <property type="match status" value="1"/>
</dbReference>
<dbReference type="PROSITE" id="PS50089">
    <property type="entry name" value="ZF_RING_2"/>
    <property type="match status" value="1"/>
</dbReference>
<proteinExistence type="predicted"/>
<dbReference type="AlphaFoldDB" id="A0A2V3J6A6"/>
<dbReference type="PANTHER" id="PTHR45931">
    <property type="entry name" value="SI:CH211-59O9.10"/>
    <property type="match status" value="1"/>
</dbReference>
<keyword evidence="4" id="KW-0862">Zinc</keyword>
<organism evidence="7 8">
    <name type="scientific">Gracilariopsis chorda</name>
    <dbReference type="NCBI Taxonomy" id="448386"/>
    <lineage>
        <taxon>Eukaryota</taxon>
        <taxon>Rhodophyta</taxon>
        <taxon>Florideophyceae</taxon>
        <taxon>Rhodymeniophycidae</taxon>
        <taxon>Gracilariales</taxon>
        <taxon>Gracilariaceae</taxon>
        <taxon>Gracilariopsis</taxon>
    </lineage>
</organism>
<evidence type="ECO:0000259" key="6">
    <source>
        <dbReference type="PROSITE" id="PS50089"/>
    </source>
</evidence>
<protein>
    <recommendedName>
        <fullName evidence="6">RING-type domain-containing protein</fullName>
    </recommendedName>
</protein>
<dbReference type="Pfam" id="PF13639">
    <property type="entry name" value="zf-RING_2"/>
    <property type="match status" value="1"/>
</dbReference>
<dbReference type="InterPro" id="IPR051834">
    <property type="entry name" value="RING_finger_E3_ligase"/>
</dbReference>
<reference evidence="7 8" key="1">
    <citation type="journal article" date="2018" name="Mol. Biol. Evol.">
        <title>Analysis of the draft genome of the red seaweed Gracilariopsis chorda provides insights into genome size evolution in Rhodophyta.</title>
        <authorList>
            <person name="Lee J."/>
            <person name="Yang E.C."/>
            <person name="Graf L."/>
            <person name="Yang J.H."/>
            <person name="Qiu H."/>
            <person name="Zel Zion U."/>
            <person name="Chan C.X."/>
            <person name="Stephens T.G."/>
            <person name="Weber A.P.M."/>
            <person name="Boo G.H."/>
            <person name="Boo S.M."/>
            <person name="Kim K.M."/>
            <person name="Shin Y."/>
            <person name="Jung M."/>
            <person name="Lee S.J."/>
            <person name="Yim H.S."/>
            <person name="Lee J.H."/>
            <person name="Bhattacharya D."/>
            <person name="Yoon H.S."/>
        </authorList>
    </citation>
    <scope>NUCLEOTIDE SEQUENCE [LARGE SCALE GENOMIC DNA]</scope>
    <source>
        <strain evidence="7 8">SKKU-2015</strain>
        <tissue evidence="7">Whole body</tissue>
    </source>
</reference>
<dbReference type="SUPFAM" id="SSF57850">
    <property type="entry name" value="RING/U-box"/>
    <property type="match status" value="1"/>
</dbReference>
<dbReference type="InterPro" id="IPR001841">
    <property type="entry name" value="Znf_RING"/>
</dbReference>
<gene>
    <name evidence="7" type="ORF">BWQ96_00597</name>
</gene>
<keyword evidence="3 5" id="KW-0863">Zinc-finger</keyword>
<dbReference type="STRING" id="448386.A0A2V3J6A6"/>
<name>A0A2V3J6A6_9FLOR</name>
<evidence type="ECO:0000256" key="4">
    <source>
        <dbReference type="ARBA" id="ARBA00022833"/>
    </source>
</evidence>
<evidence type="ECO:0000256" key="1">
    <source>
        <dbReference type="ARBA" id="ARBA00022679"/>
    </source>
</evidence>
<evidence type="ECO:0000313" key="7">
    <source>
        <dbReference type="EMBL" id="PXF49527.1"/>
    </source>
</evidence>
<dbReference type="GO" id="GO:0061630">
    <property type="term" value="F:ubiquitin protein ligase activity"/>
    <property type="evidence" value="ECO:0007669"/>
    <property type="project" value="TreeGrafter"/>
</dbReference>
<dbReference type="EMBL" id="NBIV01000004">
    <property type="protein sequence ID" value="PXF49527.1"/>
    <property type="molecule type" value="Genomic_DNA"/>
</dbReference>
<dbReference type="GO" id="GO:0006511">
    <property type="term" value="P:ubiquitin-dependent protein catabolic process"/>
    <property type="evidence" value="ECO:0007669"/>
    <property type="project" value="TreeGrafter"/>
</dbReference>
<dbReference type="Gene3D" id="3.30.40.10">
    <property type="entry name" value="Zinc/RING finger domain, C3HC4 (zinc finger)"/>
    <property type="match status" value="1"/>
</dbReference>
<evidence type="ECO:0000313" key="8">
    <source>
        <dbReference type="Proteomes" id="UP000247409"/>
    </source>
</evidence>
<evidence type="ECO:0000256" key="3">
    <source>
        <dbReference type="ARBA" id="ARBA00022771"/>
    </source>
</evidence>
<dbReference type="PANTHER" id="PTHR45931:SF3">
    <property type="entry name" value="RING ZINC FINGER-CONTAINING PROTEIN"/>
    <property type="match status" value="1"/>
</dbReference>
<dbReference type="Proteomes" id="UP000247409">
    <property type="component" value="Unassembled WGS sequence"/>
</dbReference>
<keyword evidence="8" id="KW-1185">Reference proteome</keyword>
<feature type="domain" description="RING-type" evidence="6">
    <location>
        <begin position="95"/>
        <end position="136"/>
    </location>
</feature>
<accession>A0A2V3J6A6</accession>
<comment type="caution">
    <text evidence="7">The sequence shown here is derived from an EMBL/GenBank/DDBJ whole genome shotgun (WGS) entry which is preliminary data.</text>
</comment>
<evidence type="ECO:0000256" key="5">
    <source>
        <dbReference type="PROSITE-ProRule" id="PRU00175"/>
    </source>
</evidence>
<dbReference type="GO" id="GO:0005634">
    <property type="term" value="C:nucleus"/>
    <property type="evidence" value="ECO:0007669"/>
    <property type="project" value="TreeGrafter"/>
</dbReference>
<dbReference type="InterPro" id="IPR013083">
    <property type="entry name" value="Znf_RING/FYVE/PHD"/>
</dbReference>
<dbReference type="GO" id="GO:0008270">
    <property type="term" value="F:zinc ion binding"/>
    <property type="evidence" value="ECO:0007669"/>
    <property type="project" value="UniProtKB-KW"/>
</dbReference>
<dbReference type="FunFam" id="3.30.40.10:FF:000022">
    <property type="entry name" value="E3 ubiquitin-protein ligase RING1-like"/>
    <property type="match status" value="1"/>
</dbReference>
<keyword evidence="1" id="KW-0808">Transferase</keyword>
<sequence length="168" mass="19078">MELYFQEHGIDREGESQRAATRQSNLLRFASALATLHSAEGAEPQRMMEHVHALQADLIDTETEVSGTPPASKKVIANLPYINVKRNGSGQLPTCPICTDQFELQEQARQLPCGHIFHSDCIVPWLKQHCTCPMCRKELPTDDREYEEEKTRALQEEAASYMRSQMFS</sequence>
<dbReference type="SMART" id="SM00184">
    <property type="entry name" value="RING"/>
    <property type="match status" value="1"/>
</dbReference>
<dbReference type="OrthoDB" id="2427at2759"/>
<evidence type="ECO:0000256" key="2">
    <source>
        <dbReference type="ARBA" id="ARBA00022723"/>
    </source>
</evidence>